<dbReference type="PANTHER" id="PTHR21600">
    <property type="entry name" value="MITOCHONDRIAL RNA PSEUDOURIDINE SYNTHASE"/>
    <property type="match status" value="1"/>
</dbReference>
<dbReference type="InterPro" id="IPR020103">
    <property type="entry name" value="PsdUridine_synth_cat_dom_sf"/>
</dbReference>
<gene>
    <name evidence="11" type="ordered locus">Selin_0782</name>
</gene>
<protein>
    <recommendedName>
        <fullName evidence="6">tRNA pseudouridine synthase C</fullName>
        <ecNumber evidence="5">5.4.99.26</ecNumber>
    </recommendedName>
    <alternativeName>
        <fullName evidence="8">tRNA pseudouridine(65) synthase</fullName>
    </alternativeName>
    <alternativeName>
        <fullName evidence="9">tRNA pseudouridylate synthase C</fullName>
    </alternativeName>
    <alternativeName>
        <fullName evidence="7">tRNA-uridine isomerase C</fullName>
    </alternativeName>
</protein>
<dbReference type="FunCoup" id="E6W267">
    <property type="interactions" value="131"/>
</dbReference>
<dbReference type="STRING" id="653733.Selin_0782"/>
<evidence type="ECO:0000256" key="8">
    <source>
        <dbReference type="ARBA" id="ARBA00041975"/>
    </source>
</evidence>
<keyword evidence="1" id="KW-0819">tRNA processing</keyword>
<evidence type="ECO:0000313" key="12">
    <source>
        <dbReference type="Proteomes" id="UP000002572"/>
    </source>
</evidence>
<dbReference type="AlphaFoldDB" id="E6W267"/>
<dbReference type="InterPro" id="IPR050188">
    <property type="entry name" value="RluA_PseudoU_synthase"/>
</dbReference>
<evidence type="ECO:0000256" key="7">
    <source>
        <dbReference type="ARBA" id="ARBA00041803"/>
    </source>
</evidence>
<feature type="domain" description="Pseudouridine synthase RsuA/RluA-like" evidence="10">
    <location>
        <begin position="19"/>
        <end position="179"/>
    </location>
</feature>
<organism evidence="11 12">
    <name type="scientific">Desulfurispirillum indicum (strain ATCC BAA-1389 / DSM 22839 / S5)</name>
    <dbReference type="NCBI Taxonomy" id="653733"/>
    <lineage>
        <taxon>Bacteria</taxon>
        <taxon>Pseudomonadati</taxon>
        <taxon>Chrysiogenota</taxon>
        <taxon>Chrysiogenia</taxon>
        <taxon>Chrysiogenales</taxon>
        <taxon>Chrysiogenaceae</taxon>
        <taxon>Desulfurispirillum</taxon>
    </lineage>
</organism>
<sequence>MDRLVREPMPLVIVYRDDHLIAIHKPAGLLVHRSSIDRHETRFAMQLLRDQIGQPVYPVHRLDKPTSGVLLFALNPEVARLLGALFVSAAVAKTYLAVVRGVPPRSGIIDSPLREERNRYDDQRTALEKAPQSAVTRFQTRATVELPFAVGPYPTSRYALVEVQPQTGRRHQIRRHFKHLCHPLIGDTKYGEGRHNRFFRDHFGCQRLLLAAVELQLNHPVNGMPLVITSPLEENFRELVTALGWDGAVASPCRDGVAASERCLDNRRDFSIL</sequence>
<dbReference type="CDD" id="cd02563">
    <property type="entry name" value="PseudoU_synth_TruC"/>
    <property type="match status" value="1"/>
</dbReference>
<dbReference type="EMBL" id="CP002432">
    <property type="protein sequence ID" value="ADU65525.1"/>
    <property type="molecule type" value="Genomic_DNA"/>
</dbReference>
<dbReference type="PANTHER" id="PTHR21600:SF56">
    <property type="entry name" value="TRNA PSEUDOURIDINE SYNTHASE C"/>
    <property type="match status" value="1"/>
</dbReference>
<dbReference type="EC" id="5.4.99.26" evidence="5"/>
<dbReference type="HOGENOM" id="CLU_016902_11_4_0"/>
<evidence type="ECO:0000256" key="5">
    <source>
        <dbReference type="ARBA" id="ARBA00038943"/>
    </source>
</evidence>
<dbReference type="Gene3D" id="3.30.2350.10">
    <property type="entry name" value="Pseudouridine synthase"/>
    <property type="match status" value="1"/>
</dbReference>
<accession>E6W267</accession>
<dbReference type="InterPro" id="IPR006224">
    <property type="entry name" value="PsdUridine_synth_RluA-like_CS"/>
</dbReference>
<dbReference type="GO" id="GO:0003723">
    <property type="term" value="F:RNA binding"/>
    <property type="evidence" value="ECO:0007669"/>
    <property type="project" value="InterPro"/>
</dbReference>
<evidence type="ECO:0000313" key="11">
    <source>
        <dbReference type="EMBL" id="ADU65525.1"/>
    </source>
</evidence>
<evidence type="ECO:0000256" key="6">
    <source>
        <dbReference type="ARBA" id="ARBA00040675"/>
    </source>
</evidence>
<dbReference type="KEGG" id="din:Selin_0782"/>
<comment type="function">
    <text evidence="4">Responsible for synthesis of pseudouridine from uracil-65 in transfer RNAs.</text>
</comment>
<keyword evidence="12" id="KW-1185">Reference proteome</keyword>
<dbReference type="Pfam" id="PF00849">
    <property type="entry name" value="PseudoU_synth_2"/>
    <property type="match status" value="1"/>
</dbReference>
<dbReference type="SUPFAM" id="SSF55120">
    <property type="entry name" value="Pseudouridine synthase"/>
    <property type="match status" value="1"/>
</dbReference>
<name>E6W267_DESIS</name>
<comment type="catalytic activity">
    <reaction evidence="3">
        <text>uridine(65) in tRNA = pseudouridine(65) in tRNA</text>
        <dbReference type="Rhea" id="RHEA:42536"/>
        <dbReference type="Rhea" id="RHEA-COMP:10103"/>
        <dbReference type="Rhea" id="RHEA-COMP:10104"/>
        <dbReference type="ChEBI" id="CHEBI:65314"/>
        <dbReference type="ChEBI" id="CHEBI:65315"/>
        <dbReference type="EC" id="5.4.99.26"/>
    </reaction>
</comment>
<evidence type="ECO:0000256" key="1">
    <source>
        <dbReference type="ARBA" id="ARBA00022694"/>
    </source>
</evidence>
<evidence type="ECO:0000256" key="9">
    <source>
        <dbReference type="ARBA" id="ARBA00043049"/>
    </source>
</evidence>
<reference evidence="11 12" key="1">
    <citation type="submission" date="2010-12" db="EMBL/GenBank/DDBJ databases">
        <title>Complete sequence of Desulfurispirillum indicum S5.</title>
        <authorList>
            <consortium name="US DOE Joint Genome Institute"/>
            <person name="Lucas S."/>
            <person name="Copeland A."/>
            <person name="Lapidus A."/>
            <person name="Cheng J.-F."/>
            <person name="Goodwin L."/>
            <person name="Pitluck S."/>
            <person name="Chertkov O."/>
            <person name="Held B."/>
            <person name="Detter J.C."/>
            <person name="Han C."/>
            <person name="Tapia R."/>
            <person name="Land M."/>
            <person name="Hauser L."/>
            <person name="Kyrpides N."/>
            <person name="Ivanova N."/>
            <person name="Mikhailova N."/>
            <person name="Haggblom M."/>
            <person name="Rauschenbach I."/>
            <person name="Bini E."/>
            <person name="Woyke T."/>
        </authorList>
    </citation>
    <scope>NUCLEOTIDE SEQUENCE [LARGE SCALE GENOMIC DNA]</scope>
    <source>
        <strain evidence="12">ATCC BAA-1389 / DSM 22839 / S5</strain>
    </source>
</reference>
<evidence type="ECO:0000256" key="2">
    <source>
        <dbReference type="ARBA" id="ARBA00023235"/>
    </source>
</evidence>
<dbReference type="GO" id="GO:0160149">
    <property type="term" value="F:tRNA pseudouridine(65) synthase activity"/>
    <property type="evidence" value="ECO:0007669"/>
    <property type="project" value="UniProtKB-EC"/>
</dbReference>
<dbReference type="PROSITE" id="PS01129">
    <property type="entry name" value="PSI_RLU"/>
    <property type="match status" value="1"/>
</dbReference>
<dbReference type="Proteomes" id="UP000002572">
    <property type="component" value="Chromosome"/>
</dbReference>
<dbReference type="GO" id="GO:0000455">
    <property type="term" value="P:enzyme-directed rRNA pseudouridine synthesis"/>
    <property type="evidence" value="ECO:0007669"/>
    <property type="project" value="TreeGrafter"/>
</dbReference>
<dbReference type="InParanoid" id="E6W267"/>
<dbReference type="GO" id="GO:0008033">
    <property type="term" value="P:tRNA processing"/>
    <property type="evidence" value="ECO:0007669"/>
    <property type="project" value="UniProtKB-KW"/>
</dbReference>
<evidence type="ECO:0000256" key="4">
    <source>
        <dbReference type="ARBA" id="ARBA00037670"/>
    </source>
</evidence>
<dbReference type="eggNOG" id="COG0564">
    <property type="taxonomic scope" value="Bacteria"/>
</dbReference>
<keyword evidence="2" id="KW-0413">Isomerase</keyword>
<evidence type="ECO:0000259" key="10">
    <source>
        <dbReference type="Pfam" id="PF00849"/>
    </source>
</evidence>
<dbReference type="InterPro" id="IPR006145">
    <property type="entry name" value="PsdUridine_synth_RsuA/RluA"/>
</dbReference>
<evidence type="ECO:0000256" key="3">
    <source>
        <dbReference type="ARBA" id="ARBA00036607"/>
    </source>
</evidence>
<proteinExistence type="predicted"/>